<gene>
    <name evidence="2" type="ORF">HH304_02760</name>
</gene>
<protein>
    <submittedName>
        <fullName evidence="2">YqiJ family protein</fullName>
    </submittedName>
</protein>
<dbReference type="AlphaFoldDB" id="A0A848IS76"/>
<evidence type="ECO:0000256" key="1">
    <source>
        <dbReference type="SAM" id="Phobius"/>
    </source>
</evidence>
<keyword evidence="1" id="KW-0472">Membrane</keyword>
<sequence length="205" mass="22237">MSEVLAASVSPANIIITALAIFVVIYWITVIIGVLDIELFDFDLDTDGDFDGASVLWLNNVLAFFNLGQVPVMIFLTFLIIPSWTMTMIVNDLIGNSSFIIGIPIVFGSLFVGLFIAKFMTTPFVKIFGKLNSSGDSGDVLIGKVCTITIPASSNKTGQAKVSTKGAPHLLNVRTTTDMLLKTGETGLVLEFIKETNTYLIEPYN</sequence>
<dbReference type="RefSeq" id="WP_169677934.1">
    <property type="nucleotide sequence ID" value="NZ_JABBNU010000002.1"/>
</dbReference>
<dbReference type="EMBL" id="JABBNU010000002">
    <property type="protein sequence ID" value="NMM47303.1"/>
    <property type="molecule type" value="Genomic_DNA"/>
</dbReference>
<proteinExistence type="predicted"/>
<dbReference type="Proteomes" id="UP000559010">
    <property type="component" value="Unassembled WGS sequence"/>
</dbReference>
<reference evidence="2 3" key="1">
    <citation type="submission" date="2020-04" db="EMBL/GenBank/DDBJ databases">
        <title>Flammeovirgaceae bacterium KN852 isolated from deep sea.</title>
        <authorList>
            <person name="Zhang D.-C."/>
        </authorList>
    </citation>
    <scope>NUCLEOTIDE SEQUENCE [LARGE SCALE GENOMIC DNA]</scope>
    <source>
        <strain evidence="2 3">KN852</strain>
    </source>
</reference>
<keyword evidence="3" id="KW-1185">Reference proteome</keyword>
<comment type="caution">
    <text evidence="2">The sequence shown here is derived from an EMBL/GenBank/DDBJ whole genome shotgun (WGS) entry which is preliminary data.</text>
</comment>
<accession>A0A848IS76</accession>
<organism evidence="2 3">
    <name type="scientific">Marinigracilibium pacificum</name>
    <dbReference type="NCBI Taxonomy" id="2729599"/>
    <lineage>
        <taxon>Bacteria</taxon>
        <taxon>Pseudomonadati</taxon>
        <taxon>Bacteroidota</taxon>
        <taxon>Cytophagia</taxon>
        <taxon>Cytophagales</taxon>
        <taxon>Flammeovirgaceae</taxon>
        <taxon>Marinigracilibium</taxon>
    </lineage>
</organism>
<keyword evidence="1" id="KW-0812">Transmembrane</keyword>
<evidence type="ECO:0000313" key="2">
    <source>
        <dbReference type="EMBL" id="NMM47303.1"/>
    </source>
</evidence>
<feature type="transmembrane region" description="Helical" evidence="1">
    <location>
        <begin position="93"/>
        <end position="117"/>
    </location>
</feature>
<feature type="transmembrane region" description="Helical" evidence="1">
    <location>
        <begin position="12"/>
        <end position="35"/>
    </location>
</feature>
<keyword evidence="1" id="KW-1133">Transmembrane helix</keyword>
<evidence type="ECO:0000313" key="3">
    <source>
        <dbReference type="Proteomes" id="UP000559010"/>
    </source>
</evidence>
<feature type="transmembrane region" description="Helical" evidence="1">
    <location>
        <begin position="55"/>
        <end position="81"/>
    </location>
</feature>
<name>A0A848IS76_9BACT</name>